<protein>
    <submittedName>
        <fullName evidence="1">Uncharacterized protein</fullName>
    </submittedName>
</protein>
<evidence type="ECO:0000313" key="2">
    <source>
        <dbReference type="Proteomes" id="UP000604825"/>
    </source>
</evidence>
<proteinExistence type="predicted"/>
<organism evidence="1 2">
    <name type="scientific">Miscanthus lutarioriparius</name>
    <dbReference type="NCBI Taxonomy" id="422564"/>
    <lineage>
        <taxon>Eukaryota</taxon>
        <taxon>Viridiplantae</taxon>
        <taxon>Streptophyta</taxon>
        <taxon>Embryophyta</taxon>
        <taxon>Tracheophyta</taxon>
        <taxon>Spermatophyta</taxon>
        <taxon>Magnoliopsida</taxon>
        <taxon>Liliopsida</taxon>
        <taxon>Poales</taxon>
        <taxon>Poaceae</taxon>
        <taxon>PACMAD clade</taxon>
        <taxon>Panicoideae</taxon>
        <taxon>Andropogonodae</taxon>
        <taxon>Andropogoneae</taxon>
        <taxon>Saccharinae</taxon>
        <taxon>Miscanthus</taxon>
    </lineage>
</organism>
<gene>
    <name evidence="1" type="ORF">NCGR_LOCUS65626</name>
</gene>
<sequence>MVVDAHASGVLGAWPAASSEDIQHVHAEAAARLLAAAVPQVPGIVRVEHRLHGSIAVAALLLAFLEEAWNM</sequence>
<dbReference type="AlphaFoldDB" id="A0A811SFF4"/>
<evidence type="ECO:0000313" key="1">
    <source>
        <dbReference type="EMBL" id="CAD6341528.1"/>
    </source>
</evidence>
<reference evidence="1" key="1">
    <citation type="submission" date="2020-10" db="EMBL/GenBank/DDBJ databases">
        <authorList>
            <person name="Han B."/>
            <person name="Lu T."/>
            <person name="Zhao Q."/>
            <person name="Huang X."/>
            <person name="Zhao Y."/>
        </authorList>
    </citation>
    <scope>NUCLEOTIDE SEQUENCE</scope>
</reference>
<accession>A0A811SFF4</accession>
<dbReference type="EMBL" id="CAJGYO010000234">
    <property type="protein sequence ID" value="CAD6341528.1"/>
    <property type="molecule type" value="Genomic_DNA"/>
</dbReference>
<keyword evidence="2" id="KW-1185">Reference proteome</keyword>
<comment type="caution">
    <text evidence="1">The sequence shown here is derived from an EMBL/GenBank/DDBJ whole genome shotgun (WGS) entry which is preliminary data.</text>
</comment>
<name>A0A811SFF4_9POAL</name>
<dbReference type="Proteomes" id="UP000604825">
    <property type="component" value="Unassembled WGS sequence"/>
</dbReference>